<reference evidence="12" key="2">
    <citation type="submission" date="2020-02" db="EMBL/GenBank/DDBJ databases">
        <title>Esox lucius (northern pike) genome, fEsoLuc1, primary haplotype.</title>
        <authorList>
            <person name="Myers G."/>
            <person name="Karagic N."/>
            <person name="Meyer A."/>
            <person name="Pippel M."/>
            <person name="Reichard M."/>
            <person name="Winkler S."/>
            <person name="Tracey A."/>
            <person name="Sims Y."/>
            <person name="Howe K."/>
            <person name="Rhie A."/>
            <person name="Formenti G."/>
            <person name="Durbin R."/>
            <person name="Fedrigo O."/>
            <person name="Jarvis E.D."/>
        </authorList>
    </citation>
    <scope>NUCLEOTIDE SEQUENCE [LARGE SCALE GENOMIC DNA]</scope>
</reference>
<keyword evidence="3" id="KW-0479">Metal-binding</keyword>
<protein>
    <recommendedName>
        <fullName evidence="11">RING-type domain-containing protein</fullName>
    </recommendedName>
</protein>
<feature type="signal peptide" evidence="10">
    <location>
        <begin position="1"/>
        <end position="18"/>
    </location>
</feature>
<keyword evidence="6 9" id="KW-1133">Transmembrane helix</keyword>
<dbReference type="SUPFAM" id="SSF57850">
    <property type="entry name" value="RING/U-box"/>
    <property type="match status" value="1"/>
</dbReference>
<dbReference type="FunFam" id="3.30.40.10:FF:000009">
    <property type="entry name" value="E3 ubiquitin-protein ligase RNF130"/>
    <property type="match status" value="1"/>
</dbReference>
<dbReference type="PANTHER" id="PTHR16200">
    <property type="entry name" value="RING ZINC FINGER"/>
    <property type="match status" value="1"/>
</dbReference>
<keyword evidence="5" id="KW-0862">Zinc</keyword>
<evidence type="ECO:0000256" key="1">
    <source>
        <dbReference type="ARBA" id="ARBA00004370"/>
    </source>
</evidence>
<evidence type="ECO:0000256" key="2">
    <source>
        <dbReference type="ARBA" id="ARBA00022692"/>
    </source>
</evidence>
<keyword evidence="2 9" id="KW-0812">Transmembrane</keyword>
<organism evidence="12 13">
    <name type="scientific">Esox lucius</name>
    <name type="common">Northern pike</name>
    <dbReference type="NCBI Taxonomy" id="8010"/>
    <lineage>
        <taxon>Eukaryota</taxon>
        <taxon>Metazoa</taxon>
        <taxon>Chordata</taxon>
        <taxon>Craniata</taxon>
        <taxon>Vertebrata</taxon>
        <taxon>Euteleostomi</taxon>
        <taxon>Actinopterygii</taxon>
        <taxon>Neopterygii</taxon>
        <taxon>Teleostei</taxon>
        <taxon>Protacanthopterygii</taxon>
        <taxon>Esociformes</taxon>
        <taxon>Esocidae</taxon>
        <taxon>Esox</taxon>
    </lineage>
</organism>
<dbReference type="InterPro" id="IPR003137">
    <property type="entry name" value="PA_domain"/>
</dbReference>
<dbReference type="STRING" id="8010.ENSELUP00000002322"/>
<feature type="domain" description="RING-type" evidence="11">
    <location>
        <begin position="245"/>
        <end position="286"/>
    </location>
</feature>
<dbReference type="SUPFAM" id="SSF52025">
    <property type="entry name" value="PA domain"/>
    <property type="match status" value="1"/>
</dbReference>
<evidence type="ECO:0000256" key="7">
    <source>
        <dbReference type="ARBA" id="ARBA00023136"/>
    </source>
</evidence>
<keyword evidence="10" id="KW-0732">Signal</keyword>
<evidence type="ECO:0000256" key="8">
    <source>
        <dbReference type="PROSITE-ProRule" id="PRU00175"/>
    </source>
</evidence>
<dbReference type="InterPro" id="IPR001841">
    <property type="entry name" value="Znf_RING"/>
</dbReference>
<evidence type="ECO:0000256" key="3">
    <source>
        <dbReference type="ARBA" id="ARBA00022723"/>
    </source>
</evidence>
<dbReference type="AlphaFoldDB" id="A0A3P8XGU5"/>
<dbReference type="GeneTree" id="ENSGT00940000158347"/>
<evidence type="ECO:0000256" key="10">
    <source>
        <dbReference type="SAM" id="SignalP"/>
    </source>
</evidence>
<reference evidence="13" key="1">
    <citation type="journal article" date="2014" name="PLoS ONE">
        <title>The genome and linkage map of the northern pike (Esox lucius): conserved synteny revealed between the salmonid sister group and the Neoteleostei.</title>
        <authorList>
            <person name="Rondeau E.B."/>
            <person name="Minkley D.R."/>
            <person name="Leong J.S."/>
            <person name="Messmer A.M."/>
            <person name="Jantzen J.R."/>
            <person name="von Schalburg K.R."/>
            <person name="Lemon C."/>
            <person name="Bird N.H."/>
            <person name="Koop B.F."/>
        </authorList>
    </citation>
    <scope>NUCLEOTIDE SEQUENCE</scope>
</reference>
<dbReference type="Gene3D" id="3.50.30.30">
    <property type="match status" value="1"/>
</dbReference>
<evidence type="ECO:0000256" key="6">
    <source>
        <dbReference type="ARBA" id="ARBA00022989"/>
    </source>
</evidence>
<dbReference type="OMA" id="CIESYKA"/>
<dbReference type="SMART" id="SM00184">
    <property type="entry name" value="RING"/>
    <property type="match status" value="1"/>
</dbReference>
<dbReference type="GO" id="GO:0016020">
    <property type="term" value="C:membrane"/>
    <property type="evidence" value="ECO:0007669"/>
    <property type="project" value="UniProtKB-SubCell"/>
</dbReference>
<keyword evidence="7 9" id="KW-0472">Membrane</keyword>
<dbReference type="PROSITE" id="PS50089">
    <property type="entry name" value="ZF_RING_2"/>
    <property type="match status" value="1"/>
</dbReference>
<dbReference type="InterPro" id="IPR046450">
    <property type="entry name" value="PA_dom_sf"/>
</dbReference>
<dbReference type="InterPro" id="IPR013083">
    <property type="entry name" value="Znf_RING/FYVE/PHD"/>
</dbReference>
<comment type="subcellular location">
    <subcellularLocation>
        <location evidence="1">Membrane</location>
    </subcellularLocation>
</comment>
<evidence type="ECO:0000256" key="4">
    <source>
        <dbReference type="ARBA" id="ARBA00022771"/>
    </source>
</evidence>
<accession>A0A3P8XGU5</accession>
<dbReference type="Bgee" id="ENSELUG00000003669">
    <property type="expression patterns" value="Expressed in digestive tract and 5 other cell types or tissues"/>
</dbReference>
<feature type="chain" id="PRO_5044200763" description="RING-type domain-containing protein" evidence="10">
    <location>
        <begin position="19"/>
        <end position="372"/>
    </location>
</feature>
<dbReference type="RefSeq" id="XP_034151427.1">
    <property type="nucleotide sequence ID" value="XM_034295536.1"/>
</dbReference>
<reference evidence="12" key="3">
    <citation type="submission" date="2025-08" db="UniProtKB">
        <authorList>
            <consortium name="Ensembl"/>
        </authorList>
    </citation>
    <scope>IDENTIFICATION</scope>
</reference>
<dbReference type="InterPro" id="IPR051073">
    <property type="entry name" value="ZNRF3_Arkadia_E3_ligases"/>
</dbReference>
<reference evidence="12" key="4">
    <citation type="submission" date="2025-09" db="UniProtKB">
        <authorList>
            <consortium name="Ensembl"/>
        </authorList>
    </citation>
    <scope>IDENTIFICATION</scope>
</reference>
<dbReference type="GO" id="GO:0008270">
    <property type="term" value="F:zinc ion binding"/>
    <property type="evidence" value="ECO:0007669"/>
    <property type="project" value="UniProtKB-KW"/>
</dbReference>
<evidence type="ECO:0000313" key="12">
    <source>
        <dbReference type="Ensembl" id="ENSELUP00000002322.2"/>
    </source>
</evidence>
<dbReference type="CDD" id="cd02122">
    <property type="entry name" value="PA_GRAIL_like"/>
    <property type="match status" value="1"/>
</dbReference>
<dbReference type="Pfam" id="PF02225">
    <property type="entry name" value="PA"/>
    <property type="match status" value="1"/>
</dbReference>
<keyword evidence="4 8" id="KW-0863">Zinc-finger</keyword>
<dbReference type="Gene3D" id="3.30.40.10">
    <property type="entry name" value="Zinc/RING finger domain, C3HC4 (zinc finger)"/>
    <property type="match status" value="1"/>
</dbReference>
<name>A0A3P8XGU5_ESOLU</name>
<dbReference type="Ensembl" id="ENSELUT00000015917.3">
    <property type="protein sequence ID" value="ENSELUP00000002322.2"/>
    <property type="gene ID" value="ENSELUG00000003669.3"/>
</dbReference>
<dbReference type="FunFam" id="3.50.30.30:FF:000003">
    <property type="entry name" value="E3 ubiquitin-protein ligase RNF128"/>
    <property type="match status" value="1"/>
</dbReference>
<evidence type="ECO:0000256" key="5">
    <source>
        <dbReference type="ARBA" id="ARBA00022833"/>
    </source>
</evidence>
<dbReference type="InParanoid" id="A0A3P8XGU5"/>
<evidence type="ECO:0000256" key="9">
    <source>
        <dbReference type="SAM" id="Phobius"/>
    </source>
</evidence>
<dbReference type="Proteomes" id="UP000265140">
    <property type="component" value="Chromosome 2"/>
</dbReference>
<keyword evidence="13" id="KW-1185">Reference proteome</keyword>
<dbReference type="GeneID" id="105022670"/>
<sequence>MLVLSFVCLSGLVQSTAAGITWTAYVGTSYRNSSTNQTVESFCECGVYGASSPVKSAMGTVVLPASDPTGCDLDPYPFNNNTASEGAWIALVKRGNCTFDQKIKAAQARGAAAVVIYNVDGTGRGTSVMTHPDAPGVVSIMIGNLRGTEIVNLVQRGVDVSMLIGPHVPWMDAYWLYFLSIAFFIVTGASIVYFLFVSVHRLHGLRATRIANRRLKNQAKKAISRLEVRRLKQGDEEIQSDSHTCAVCIESYHPGDVVTVLTCGHLFHKACIEPWLLDKRTCPMCKADILKALGVEGCEGEEESRVSSCPPPDVTVVTVSGGLGEEPLFDVPLNDDRTPAPDRPVQAWQPHHYDNMAFVEETHPHGNMTTRG</sequence>
<evidence type="ECO:0000313" key="13">
    <source>
        <dbReference type="Proteomes" id="UP000265140"/>
    </source>
</evidence>
<dbReference type="Pfam" id="PF13639">
    <property type="entry name" value="zf-RING_2"/>
    <property type="match status" value="1"/>
</dbReference>
<evidence type="ECO:0000259" key="11">
    <source>
        <dbReference type="PROSITE" id="PS50089"/>
    </source>
</evidence>
<feature type="transmembrane region" description="Helical" evidence="9">
    <location>
        <begin position="174"/>
        <end position="196"/>
    </location>
</feature>
<proteinExistence type="predicted"/>